<evidence type="ECO:0000256" key="4">
    <source>
        <dbReference type="ARBA" id="ARBA00022679"/>
    </source>
</evidence>
<feature type="region of interest" description="Disordered" evidence="11">
    <location>
        <begin position="57"/>
        <end position="124"/>
    </location>
</feature>
<dbReference type="PROSITE" id="PS00717">
    <property type="entry name" value="SIGMA54_1"/>
    <property type="match status" value="1"/>
</dbReference>
<dbReference type="Pfam" id="PF00309">
    <property type="entry name" value="Sigma54_AID"/>
    <property type="match status" value="1"/>
</dbReference>
<feature type="compositionally biased region" description="Low complexity" evidence="11">
    <location>
        <begin position="58"/>
        <end position="73"/>
    </location>
</feature>
<keyword evidence="8 10" id="KW-0238">DNA-binding</keyword>
<dbReference type="GO" id="GO:0016987">
    <property type="term" value="F:sigma factor activity"/>
    <property type="evidence" value="ECO:0007669"/>
    <property type="project" value="UniProtKB-KW"/>
</dbReference>
<dbReference type="GO" id="GO:0001216">
    <property type="term" value="F:DNA-binding transcription activator activity"/>
    <property type="evidence" value="ECO:0007669"/>
    <property type="project" value="InterPro"/>
</dbReference>
<gene>
    <name evidence="14" type="ORF">G7Y85_11725</name>
</gene>
<comment type="caution">
    <text evidence="14">The sequence shown here is derived from an EMBL/GenBank/DDBJ whole genome shotgun (WGS) entry which is preliminary data.</text>
</comment>
<evidence type="ECO:0000256" key="11">
    <source>
        <dbReference type="SAM" id="MobiDB-lite"/>
    </source>
</evidence>
<dbReference type="PROSITE" id="PS00718">
    <property type="entry name" value="SIGMA54_2"/>
    <property type="match status" value="1"/>
</dbReference>
<dbReference type="InterPro" id="IPR000394">
    <property type="entry name" value="RNA_pol_sigma_54"/>
</dbReference>
<dbReference type="InterPro" id="IPR038709">
    <property type="entry name" value="RpoN_core-bd_sf"/>
</dbReference>
<evidence type="ECO:0000256" key="3">
    <source>
        <dbReference type="ARBA" id="ARBA00022478"/>
    </source>
</evidence>
<evidence type="ECO:0000256" key="6">
    <source>
        <dbReference type="ARBA" id="ARBA00023015"/>
    </source>
</evidence>
<dbReference type="PANTHER" id="PTHR32248">
    <property type="entry name" value="RNA POLYMERASE SIGMA-54 FACTOR"/>
    <property type="match status" value="1"/>
</dbReference>
<keyword evidence="6 10" id="KW-0805">Transcription regulation</keyword>
<evidence type="ECO:0000259" key="13">
    <source>
        <dbReference type="Pfam" id="PF04963"/>
    </source>
</evidence>
<comment type="similarity">
    <text evidence="1 10">Belongs to the sigma-54 factor family.</text>
</comment>
<dbReference type="GO" id="GO:0006352">
    <property type="term" value="P:DNA-templated transcription initiation"/>
    <property type="evidence" value="ECO:0007669"/>
    <property type="project" value="InterPro"/>
</dbReference>
<dbReference type="PIRSF" id="PIRSF000774">
    <property type="entry name" value="RpoN"/>
    <property type="match status" value="1"/>
</dbReference>
<evidence type="ECO:0000256" key="2">
    <source>
        <dbReference type="ARBA" id="ARBA00019942"/>
    </source>
</evidence>
<dbReference type="Pfam" id="PF04963">
    <property type="entry name" value="Sigma54_CBD"/>
    <property type="match status" value="1"/>
</dbReference>
<evidence type="ECO:0000313" key="14">
    <source>
        <dbReference type="EMBL" id="NGY05441.1"/>
    </source>
</evidence>
<keyword evidence="5 10" id="KW-0548">Nucleotidyltransferase</keyword>
<evidence type="ECO:0000259" key="12">
    <source>
        <dbReference type="Pfam" id="PF04552"/>
    </source>
</evidence>
<sequence length="496" mass="54764">MKSSLGLRFGQSLTMTPALQQAIRLLQLSSLDLQQEIEQALESNILLEREDGVDPMEAEVSAGAESAEATEAVNAAQQTSGDPQSLELREDGEIPSEMPVDADWGDVYDEPPSSSSKSSTDSDELRDFLDANLHGSKSLHDHLVEQAQMAPFSRLEAEIAEHLIDSINDDGYLADWPELSLRLMQEFGLTADALEAIVLKVQDFDPTGVAARDLGECLRLQLEPMSSRTPGINTALKLIGEQLPLLGRRDAPTLARACGVPLAEVEIALALIRSLQPHPGRPFQAHESDYITPDVFVSRKNGRWVVSLNPEHTPRLRLNGQYQGMIRRADSSRDQVVLKQHLQEARYFLNSLEARNETLLRVAQSIVEEQRAFLDYGPEAMRPMVLRDIAEQLGIHESTVSRATANKYMLTPRGLYELKFFFSSHVQTTGGGVCSATAIQAMIKRMISGEDASRPLSDATLSDLLLKEGIQVARRTVAKYREGLGIPPSHERKPPT</sequence>
<protein>
    <recommendedName>
        <fullName evidence="2 10">RNA polymerase sigma-54 factor</fullName>
    </recommendedName>
</protein>
<dbReference type="NCBIfam" id="TIGR02395">
    <property type="entry name" value="rpoN_sigma"/>
    <property type="match status" value="1"/>
</dbReference>
<evidence type="ECO:0000256" key="5">
    <source>
        <dbReference type="ARBA" id="ARBA00022695"/>
    </source>
</evidence>
<accession>A0A6M2BT85</accession>
<dbReference type="EMBL" id="JAAMOW010000005">
    <property type="protein sequence ID" value="NGY05441.1"/>
    <property type="molecule type" value="Genomic_DNA"/>
</dbReference>
<dbReference type="NCBIfam" id="NF009118">
    <property type="entry name" value="PRK12469.1"/>
    <property type="match status" value="1"/>
</dbReference>
<evidence type="ECO:0000313" key="15">
    <source>
        <dbReference type="Proteomes" id="UP000472676"/>
    </source>
</evidence>
<dbReference type="Gene3D" id="1.10.10.60">
    <property type="entry name" value="Homeodomain-like"/>
    <property type="match status" value="1"/>
</dbReference>
<dbReference type="AlphaFoldDB" id="A0A6M2BT85"/>
<keyword evidence="4 10" id="KW-0808">Transferase</keyword>
<dbReference type="RefSeq" id="WP_166256915.1">
    <property type="nucleotide sequence ID" value="NZ_JAAMOW010000005.1"/>
</dbReference>
<dbReference type="InterPro" id="IPR007634">
    <property type="entry name" value="RNA_pol_sigma_54_DNA-bd"/>
</dbReference>
<keyword evidence="7 10" id="KW-0731">Sigma factor</keyword>
<keyword evidence="3 10" id="KW-0240">DNA-directed RNA polymerase</keyword>
<name>A0A6M2BT85_9GAMM</name>
<organism evidence="14 15">
    <name type="scientific">Solimonas terrae</name>
    <dbReference type="NCBI Taxonomy" id="1396819"/>
    <lineage>
        <taxon>Bacteria</taxon>
        <taxon>Pseudomonadati</taxon>
        <taxon>Pseudomonadota</taxon>
        <taxon>Gammaproteobacteria</taxon>
        <taxon>Nevskiales</taxon>
        <taxon>Nevskiaceae</taxon>
        <taxon>Solimonas</taxon>
    </lineage>
</organism>
<evidence type="ECO:0000256" key="8">
    <source>
        <dbReference type="ARBA" id="ARBA00023125"/>
    </source>
</evidence>
<keyword evidence="9 10" id="KW-0804">Transcription</keyword>
<dbReference type="PANTHER" id="PTHR32248:SF4">
    <property type="entry name" value="RNA POLYMERASE SIGMA-54 FACTOR"/>
    <property type="match status" value="1"/>
</dbReference>
<dbReference type="GO" id="GO:0000428">
    <property type="term" value="C:DNA-directed RNA polymerase complex"/>
    <property type="evidence" value="ECO:0007669"/>
    <property type="project" value="UniProtKB-KW"/>
</dbReference>
<dbReference type="Gene3D" id="1.10.10.1330">
    <property type="entry name" value="RNA polymerase sigma-54 factor, core-binding domain"/>
    <property type="match status" value="1"/>
</dbReference>
<evidence type="ECO:0000256" key="9">
    <source>
        <dbReference type="ARBA" id="ARBA00023163"/>
    </source>
</evidence>
<dbReference type="Pfam" id="PF04552">
    <property type="entry name" value="Sigma54_DBD"/>
    <property type="match status" value="1"/>
</dbReference>
<dbReference type="PRINTS" id="PR00045">
    <property type="entry name" value="SIGMA54FCT"/>
</dbReference>
<dbReference type="GO" id="GO:0003677">
    <property type="term" value="F:DNA binding"/>
    <property type="evidence" value="ECO:0007669"/>
    <property type="project" value="UniProtKB-KW"/>
</dbReference>
<dbReference type="Proteomes" id="UP000472676">
    <property type="component" value="Unassembled WGS sequence"/>
</dbReference>
<proteinExistence type="inferred from homology"/>
<keyword evidence="15" id="KW-1185">Reference proteome</keyword>
<feature type="domain" description="RNA polymerase sigma factor 54 DNA-binding" evidence="12">
    <location>
        <begin position="337"/>
        <end position="493"/>
    </location>
</feature>
<dbReference type="NCBIfam" id="NF004595">
    <property type="entry name" value="PRK05932.1-2"/>
    <property type="match status" value="1"/>
</dbReference>
<feature type="domain" description="RNA polymerase sigma factor 54 core-binding" evidence="13">
    <location>
        <begin position="132"/>
        <end position="322"/>
    </location>
</feature>
<dbReference type="GO" id="GO:0016779">
    <property type="term" value="F:nucleotidyltransferase activity"/>
    <property type="evidence" value="ECO:0007669"/>
    <property type="project" value="UniProtKB-KW"/>
</dbReference>
<reference evidence="14 15" key="1">
    <citation type="journal article" date="2014" name="Int. J. Syst. Evol. Microbiol.">
        <title>Solimonas terrae sp. nov., isolated from soil.</title>
        <authorList>
            <person name="Kim S.J."/>
            <person name="Moon J.Y."/>
            <person name="Weon H.Y."/>
            <person name="Ahn J.H."/>
            <person name="Chen W.M."/>
            <person name="Kwon S.W."/>
        </authorList>
    </citation>
    <scope>NUCLEOTIDE SEQUENCE [LARGE SCALE GENOMIC DNA]</scope>
    <source>
        <strain evidence="14 15">KIS83-12</strain>
    </source>
</reference>
<evidence type="ECO:0000256" key="7">
    <source>
        <dbReference type="ARBA" id="ARBA00023082"/>
    </source>
</evidence>
<comment type="function">
    <text evidence="10">Sigma factors are initiation factors that promote the attachment of RNA polymerase to specific initiation sites and are then released.</text>
</comment>
<evidence type="ECO:0000256" key="1">
    <source>
        <dbReference type="ARBA" id="ARBA00008798"/>
    </source>
</evidence>
<dbReference type="PROSITE" id="PS50044">
    <property type="entry name" value="SIGMA54_3"/>
    <property type="match status" value="1"/>
</dbReference>
<evidence type="ECO:0000256" key="10">
    <source>
        <dbReference type="PIRNR" id="PIRNR000774"/>
    </source>
</evidence>
<dbReference type="InterPro" id="IPR007046">
    <property type="entry name" value="RNA_pol_sigma_54_core-bd"/>
</dbReference>